<evidence type="ECO:0008006" key="5">
    <source>
        <dbReference type="Google" id="ProtNLM"/>
    </source>
</evidence>
<dbReference type="Proteomes" id="UP001064971">
    <property type="component" value="Chromosome"/>
</dbReference>
<feature type="region of interest" description="Disordered" evidence="2">
    <location>
        <begin position="1"/>
        <end position="27"/>
    </location>
</feature>
<evidence type="ECO:0000256" key="1">
    <source>
        <dbReference type="ARBA" id="ARBA00022801"/>
    </source>
</evidence>
<evidence type="ECO:0000313" key="4">
    <source>
        <dbReference type="Proteomes" id="UP001064971"/>
    </source>
</evidence>
<dbReference type="EMBL" id="AP026560">
    <property type="protein sequence ID" value="BDP43196.1"/>
    <property type="molecule type" value="Genomic_DNA"/>
</dbReference>
<dbReference type="Pfam" id="PF04371">
    <property type="entry name" value="PAD_porph"/>
    <property type="match status" value="1"/>
</dbReference>
<evidence type="ECO:0000256" key="2">
    <source>
        <dbReference type="SAM" id="MobiDB-lite"/>
    </source>
</evidence>
<gene>
    <name evidence="3" type="ORF">DAETH_31650</name>
</gene>
<dbReference type="PANTHER" id="PTHR31377:SF0">
    <property type="entry name" value="AGMATINE DEIMINASE-RELATED"/>
    <property type="match status" value="1"/>
</dbReference>
<keyword evidence="4" id="KW-1185">Reference proteome</keyword>
<reference evidence="3" key="1">
    <citation type="submission" date="2022-07" db="EMBL/GenBank/DDBJ databases">
        <title>Complete Genome Sequence of the Radioresistant Bacterium Deinococcus aetherius ST0316, Isolated from the Air Dust collected in Lower Stratosphere above Japan.</title>
        <authorList>
            <person name="Satoh K."/>
            <person name="Hagiwara K."/>
            <person name="Katsumata K."/>
            <person name="Kubo A."/>
            <person name="Yokobori S."/>
            <person name="Yamagishi A."/>
            <person name="Oono Y."/>
            <person name="Narumi I."/>
        </authorList>
    </citation>
    <scope>NUCLEOTIDE SEQUENCE</scope>
    <source>
        <strain evidence="3">ST0316</strain>
    </source>
</reference>
<dbReference type="Gene3D" id="3.75.10.10">
    <property type="entry name" value="L-arginine/glycine Amidinotransferase, Chain A"/>
    <property type="match status" value="1"/>
</dbReference>
<name>A0ABN6RN49_9DEIO</name>
<proteinExistence type="predicted"/>
<protein>
    <recommendedName>
        <fullName evidence="5">Agmatine deiminase</fullName>
    </recommendedName>
</protein>
<organism evidence="3 4">
    <name type="scientific">Deinococcus aetherius</name>
    <dbReference type="NCBI Taxonomy" id="200252"/>
    <lineage>
        <taxon>Bacteria</taxon>
        <taxon>Thermotogati</taxon>
        <taxon>Deinococcota</taxon>
        <taxon>Deinococci</taxon>
        <taxon>Deinococcales</taxon>
        <taxon>Deinococcaceae</taxon>
        <taxon>Deinococcus</taxon>
    </lineage>
</organism>
<accession>A0ABN6RN49</accession>
<dbReference type="RefSeq" id="WP_264775855.1">
    <property type="nucleotide sequence ID" value="NZ_AP026560.1"/>
</dbReference>
<dbReference type="InterPro" id="IPR007466">
    <property type="entry name" value="Peptidyl-Arg-deiminase_porph"/>
</dbReference>
<dbReference type="SUPFAM" id="SSF55909">
    <property type="entry name" value="Pentein"/>
    <property type="match status" value="1"/>
</dbReference>
<sequence>MRAVSTPHPTRLTAAHLTPGDPTPRESGFAMPPEWAPHAATWMSWPGDDELWFGLLEGVRAEFAELVRTIARFEPVHLLVRDEESEEDARRRLGGDVDMTPFPVTLHRLPLDDVWIRDNGPIFVMRERRAAGDELGQGSSPLPHAPALSLINWRFNSWGGKFRWEQDDEVPEYVAAFLGVRHWDRPEVLEGGGLEVNGAGVGLTTRSCFLTETRNPGLTEEGYAALLRDTLGVEKLLWLDGGLENDHTDGHIDTITRFTDEGTVVTSVAEDLADANHPVMAKNLADLREMTDAQGRPFRIVELPLPVNRLEGAEGRLPPTYANFYVGNGFVVVPCYGDPNDERALEVLRPLFPGREVIGLSSRKIIEGGGSFHCMTQQQPVGEPWTGR</sequence>
<keyword evidence="1" id="KW-0378">Hydrolase</keyword>
<dbReference type="PANTHER" id="PTHR31377">
    <property type="entry name" value="AGMATINE DEIMINASE-RELATED"/>
    <property type="match status" value="1"/>
</dbReference>
<evidence type="ECO:0000313" key="3">
    <source>
        <dbReference type="EMBL" id="BDP43196.1"/>
    </source>
</evidence>